<accession>A0ABX7PUB7</accession>
<name>A0ABX7PUB7_9BACT</name>
<organism evidence="3 4">
    <name type="scientific">Candidatus Methylacidiphilum infernorum</name>
    <dbReference type="NCBI Taxonomy" id="511746"/>
    <lineage>
        <taxon>Bacteria</taxon>
        <taxon>Pseudomonadati</taxon>
        <taxon>Verrucomicrobiota</taxon>
        <taxon>Methylacidiphilae</taxon>
        <taxon>Methylacidiphilales</taxon>
        <taxon>Methylacidiphilaceae</taxon>
        <taxon>Methylacidiphilum (ex Ratnadevi et al. 2023)</taxon>
    </lineage>
</organism>
<keyword evidence="2" id="KW-0732">Signal</keyword>
<reference evidence="3 4" key="1">
    <citation type="submission" date="2020-12" db="EMBL/GenBank/DDBJ databases">
        <authorList>
            <person name="Awala S.I."/>
            <person name="Gwak J.-H."/>
            <person name="Kim S.-J."/>
            <person name="Rhee S.-K."/>
        </authorList>
    </citation>
    <scope>NUCLEOTIDE SEQUENCE [LARGE SCALE GENOMIC DNA]</scope>
    <source>
        <strain evidence="3 4">IT5</strain>
    </source>
</reference>
<feature type="region of interest" description="Disordered" evidence="1">
    <location>
        <begin position="26"/>
        <end position="61"/>
    </location>
</feature>
<evidence type="ECO:0000256" key="1">
    <source>
        <dbReference type="SAM" id="MobiDB-lite"/>
    </source>
</evidence>
<feature type="chain" id="PRO_5046012655" evidence="2">
    <location>
        <begin position="27"/>
        <end position="124"/>
    </location>
</feature>
<protein>
    <submittedName>
        <fullName evidence="3">Uncharacterized protein</fullName>
    </submittedName>
</protein>
<dbReference type="EMBL" id="CP065956">
    <property type="protein sequence ID" value="QSR86258.1"/>
    <property type="molecule type" value="Genomic_DNA"/>
</dbReference>
<evidence type="ECO:0000313" key="4">
    <source>
        <dbReference type="Proteomes" id="UP000663088"/>
    </source>
</evidence>
<gene>
    <name evidence="3" type="ORF">EM20IM_07065</name>
</gene>
<proteinExistence type="predicted"/>
<keyword evidence="4" id="KW-1185">Reference proteome</keyword>
<evidence type="ECO:0000313" key="3">
    <source>
        <dbReference type="EMBL" id="QSR86258.1"/>
    </source>
</evidence>
<evidence type="ECO:0000256" key="2">
    <source>
        <dbReference type="SAM" id="SignalP"/>
    </source>
</evidence>
<feature type="compositionally biased region" description="Polar residues" evidence="1">
    <location>
        <begin position="26"/>
        <end position="41"/>
    </location>
</feature>
<feature type="signal peptide" evidence="2">
    <location>
        <begin position="1"/>
        <end position="26"/>
    </location>
</feature>
<dbReference type="RefSeq" id="WP_206845048.1">
    <property type="nucleotide sequence ID" value="NZ_CP065956.1"/>
</dbReference>
<sequence>MKKNSLRNTGLAIALGSILFSGSMFAQNAPESPDQPSSTATSHHHDRAYRHKMAKQMHEKMQRLMDKQDEELKKLVNEMNKAPKDQKLDKAVELLNTLVNQRIQMHEEMKSMHRHMMNLKEHHE</sequence>
<feature type="compositionally biased region" description="Basic residues" evidence="1">
    <location>
        <begin position="42"/>
        <end position="55"/>
    </location>
</feature>
<dbReference type="Proteomes" id="UP000663088">
    <property type="component" value="Chromosome"/>
</dbReference>